<name>A0A8S1UQN3_PAROT</name>
<dbReference type="Proteomes" id="UP000683925">
    <property type="component" value="Unassembled WGS sequence"/>
</dbReference>
<dbReference type="AlphaFoldDB" id="A0A8S1UQN3"/>
<accession>A0A8S1UQN3</accession>
<evidence type="ECO:0000313" key="1">
    <source>
        <dbReference type="EMBL" id="CAD8166463.1"/>
    </source>
</evidence>
<comment type="caution">
    <text evidence="1">The sequence shown here is derived from an EMBL/GenBank/DDBJ whole genome shotgun (WGS) entry which is preliminary data.</text>
</comment>
<keyword evidence="2" id="KW-1185">Reference proteome</keyword>
<proteinExistence type="predicted"/>
<organism evidence="1 2">
    <name type="scientific">Paramecium octaurelia</name>
    <dbReference type="NCBI Taxonomy" id="43137"/>
    <lineage>
        <taxon>Eukaryota</taxon>
        <taxon>Sar</taxon>
        <taxon>Alveolata</taxon>
        <taxon>Ciliophora</taxon>
        <taxon>Intramacronucleata</taxon>
        <taxon>Oligohymenophorea</taxon>
        <taxon>Peniculida</taxon>
        <taxon>Parameciidae</taxon>
        <taxon>Paramecium</taxon>
    </lineage>
</organism>
<dbReference type="EMBL" id="CAJJDP010000048">
    <property type="protein sequence ID" value="CAD8166463.1"/>
    <property type="molecule type" value="Genomic_DNA"/>
</dbReference>
<reference evidence="1" key="1">
    <citation type="submission" date="2021-01" db="EMBL/GenBank/DDBJ databases">
        <authorList>
            <consortium name="Genoscope - CEA"/>
            <person name="William W."/>
        </authorList>
    </citation>
    <scope>NUCLEOTIDE SEQUENCE</scope>
</reference>
<evidence type="ECO:0000313" key="2">
    <source>
        <dbReference type="Proteomes" id="UP000683925"/>
    </source>
</evidence>
<sequence length="212" mass="25444">MLWKPLSKRKTQVNRLHIFVIKEVLNKRRDSNISNRCQDNCSQLTIIENYQILKQPRAKTLDHLQDLTLKLFNKLQLTEQNHLKKYIWLVNKLVQAPMLVLDYVQINQHSKLMLIKFTINLLSLLILKSPYFSYTSNDQTSKYYQYLMQSRHNLLLEYIDGKNQILQEDIIQNKLQINSISSLLIEMSKMKTYFIQMIKYTVFQFKKKKDLL</sequence>
<protein>
    <submittedName>
        <fullName evidence="1">Uncharacterized protein</fullName>
    </submittedName>
</protein>
<gene>
    <name evidence="1" type="ORF">POCTA_138.1.T0480169</name>
</gene>